<feature type="transmembrane region" description="Helical" evidence="1">
    <location>
        <begin position="158"/>
        <end position="176"/>
    </location>
</feature>
<keyword evidence="1" id="KW-0812">Transmembrane</keyword>
<feature type="domain" description="Acyltransferase 3" evidence="2">
    <location>
        <begin position="10"/>
        <end position="317"/>
    </location>
</feature>
<feature type="transmembrane region" description="Helical" evidence="1">
    <location>
        <begin position="188"/>
        <end position="208"/>
    </location>
</feature>
<reference evidence="4" key="1">
    <citation type="submission" date="2017-04" db="EMBL/GenBank/DDBJ databases">
        <title>Function of individual gut microbiota members based on whole genome sequencing of pure cultures obtained from chicken caecum.</title>
        <authorList>
            <person name="Medvecky M."/>
            <person name="Cejkova D."/>
            <person name="Polansky O."/>
            <person name="Karasova D."/>
            <person name="Kubasova T."/>
            <person name="Cizek A."/>
            <person name="Rychlik I."/>
        </authorList>
    </citation>
    <scope>NUCLEOTIDE SEQUENCE [LARGE SCALE GENOMIC DNA]</scope>
    <source>
        <strain evidence="4">An67</strain>
    </source>
</reference>
<comment type="caution">
    <text evidence="3">The sequence shown here is derived from an EMBL/GenBank/DDBJ whole genome shotgun (WGS) entry which is preliminary data.</text>
</comment>
<dbReference type="RefSeq" id="WP_087332138.1">
    <property type="nucleotide sequence ID" value="NZ_NFHS01000002.1"/>
</dbReference>
<dbReference type="GO" id="GO:0016747">
    <property type="term" value="F:acyltransferase activity, transferring groups other than amino-acyl groups"/>
    <property type="evidence" value="ECO:0007669"/>
    <property type="project" value="InterPro"/>
</dbReference>
<dbReference type="AlphaFoldDB" id="A0A1Y3V9P6"/>
<accession>A0A1Y3V9P6</accession>
<dbReference type="InterPro" id="IPR052734">
    <property type="entry name" value="Nod_factor_acetyltransferase"/>
</dbReference>
<dbReference type="EMBL" id="NFHS01000002">
    <property type="protein sequence ID" value="OUN56088.1"/>
    <property type="molecule type" value="Genomic_DNA"/>
</dbReference>
<feature type="transmembrane region" description="Helical" evidence="1">
    <location>
        <begin position="228"/>
        <end position="251"/>
    </location>
</feature>
<organism evidence="3 4">
    <name type="scientific">Bacteroides uniformis</name>
    <dbReference type="NCBI Taxonomy" id="820"/>
    <lineage>
        <taxon>Bacteria</taxon>
        <taxon>Pseudomonadati</taxon>
        <taxon>Bacteroidota</taxon>
        <taxon>Bacteroidia</taxon>
        <taxon>Bacteroidales</taxon>
        <taxon>Bacteroidaceae</taxon>
        <taxon>Bacteroides</taxon>
    </lineage>
</organism>
<evidence type="ECO:0000259" key="2">
    <source>
        <dbReference type="Pfam" id="PF01757"/>
    </source>
</evidence>
<evidence type="ECO:0000313" key="3">
    <source>
        <dbReference type="EMBL" id="OUN56088.1"/>
    </source>
</evidence>
<feature type="transmembrane region" description="Helical" evidence="1">
    <location>
        <begin position="298"/>
        <end position="319"/>
    </location>
</feature>
<evidence type="ECO:0000313" key="4">
    <source>
        <dbReference type="Proteomes" id="UP000196329"/>
    </source>
</evidence>
<gene>
    <name evidence="3" type="ORF">B5G17_03905</name>
</gene>
<dbReference type="PANTHER" id="PTHR37312:SF1">
    <property type="entry name" value="MEMBRANE-BOUND ACYLTRANSFERASE YKRP-RELATED"/>
    <property type="match status" value="1"/>
</dbReference>
<proteinExistence type="predicted"/>
<name>A0A1Y3V9P6_BACUN</name>
<feature type="transmembrane region" description="Helical" evidence="1">
    <location>
        <begin position="106"/>
        <end position="128"/>
    </location>
</feature>
<dbReference type="InterPro" id="IPR002656">
    <property type="entry name" value="Acyl_transf_3_dom"/>
</dbReference>
<protein>
    <recommendedName>
        <fullName evidence="2">Acyltransferase 3 domain-containing protein</fullName>
    </recommendedName>
</protein>
<evidence type="ECO:0000256" key="1">
    <source>
        <dbReference type="SAM" id="Phobius"/>
    </source>
</evidence>
<keyword evidence="1" id="KW-1133">Transmembrane helix</keyword>
<dbReference type="Proteomes" id="UP000196329">
    <property type="component" value="Unassembled WGS sequence"/>
</dbReference>
<feature type="transmembrane region" description="Helical" evidence="1">
    <location>
        <begin position="263"/>
        <end position="286"/>
    </location>
</feature>
<feature type="transmembrane region" description="Helical" evidence="1">
    <location>
        <begin position="68"/>
        <end position="86"/>
    </location>
</feature>
<feature type="transmembrane region" description="Helical" evidence="1">
    <location>
        <begin position="35"/>
        <end position="56"/>
    </location>
</feature>
<dbReference type="Pfam" id="PF01757">
    <property type="entry name" value="Acyl_transf_3"/>
    <property type="match status" value="1"/>
</dbReference>
<feature type="transmembrane region" description="Helical" evidence="1">
    <location>
        <begin position="135"/>
        <end position="152"/>
    </location>
</feature>
<dbReference type="PANTHER" id="PTHR37312">
    <property type="entry name" value="MEMBRANE-BOUND ACYLTRANSFERASE YKRP-RELATED"/>
    <property type="match status" value="1"/>
</dbReference>
<sequence>MGQNIKSRDIAVDVAKGIGILLVILGHLKNPLMDFIYAFHMPLFFFVSGMFVKKGLSLGNMVIDKAKRLLIPFALYYFLVVIYKMVKLLAKGTLDLGAFSLNNPDSVFLNVGPIWFLLALFYVFVLWIPISRMPHLVSIAITLMAALLPLSFYDVNPAYLSSALLALPFFVLGNCFHTMGIYTKLKSLDWKNQCTFCFTCLMFLTFTPPPTEYNQLNFNRIISTPTQYVLSGLFGTLMTISLSIIIVSLSNRTANLFSKLGNLSLHIMATHFYVLVALYQVLVKLVGDKVEENMYASYFWNFIVFLASIPVCYILARLLERYIFSKLPK</sequence>
<keyword evidence="1" id="KW-0472">Membrane</keyword>